<feature type="chain" id="PRO_5047455700" description="Lipoprotein" evidence="1">
    <location>
        <begin position="24"/>
        <end position="689"/>
    </location>
</feature>
<proteinExistence type="predicted"/>
<accession>A0ABU5HCJ2</accession>
<sequence>MKRIILSLALGVALLGACSDSQTFQTAAGLSGTYDLTIVGSYVFVTSTDRDELRVLDLGADPRDFVRAPNPLEPLAIPVLDRPTYLARDVAYDAEGKEVYGPYIYARSDGAREISIVAAAPEYLREANRVSAQVKAQTGRGFVTAFAARGPQDGRAESILYYATQSATEVTLYRQLVRGPDAITKGSPLPDAAQEVLSLPGETVAALLVLPPSAEFGPEPLVLATRGIQGTAGRTFRMDAANPAQPAVSLAFSAPVRLLATHSQVADTYFGANPDNTVDDATDAREVEAACGVDTTLPVKRTLRAGEYVFGVLDESACGGGTGCTGVLAVESSTGAVAIDSTNNPMLPIRAGGGLPTGMALVAQSQVQIRCKEVRQVQQRPLVAIVPTSSGQITIFDATKLRPFDFNTEGPLRSGSAVVDAAGTAKTLTRSVDAYVEVALANGASRNDTFRIVYQGPLPPPRDRITNRAESCSDTGCAFKVGSETEARFLLIDDLITLEGGTATCELPVVSKTLNAETPPQVVLGTGPVPENCADFQRFSLRAGPTTPTPFAVYSDTTGFETRMALGETVTLAGDYLFHPPDFNPALPPFRAQIKLANVEDTAAAPLLRGDQYSVSTTSSFEPHIFEVEISSLAGGLSDFRLPGPVAHTRVGGTDFAYIAYPSADAILQMNLPSMEDNTPNLQGLIPYR</sequence>
<evidence type="ECO:0000313" key="3">
    <source>
        <dbReference type="Proteomes" id="UP001291309"/>
    </source>
</evidence>
<evidence type="ECO:0000256" key="1">
    <source>
        <dbReference type="SAM" id="SignalP"/>
    </source>
</evidence>
<reference evidence="2 3" key="1">
    <citation type="submission" date="2023-12" db="EMBL/GenBank/DDBJ databases">
        <title>the genome sequence of Hyalangium sp. s54d21.</title>
        <authorList>
            <person name="Zhang X."/>
        </authorList>
    </citation>
    <scope>NUCLEOTIDE SEQUENCE [LARGE SCALE GENOMIC DNA]</scope>
    <source>
        <strain evidence="3">s54d21</strain>
    </source>
</reference>
<feature type="signal peptide" evidence="1">
    <location>
        <begin position="1"/>
        <end position="23"/>
    </location>
</feature>
<evidence type="ECO:0008006" key="4">
    <source>
        <dbReference type="Google" id="ProtNLM"/>
    </source>
</evidence>
<comment type="caution">
    <text evidence="2">The sequence shown here is derived from an EMBL/GenBank/DDBJ whole genome shotgun (WGS) entry which is preliminary data.</text>
</comment>
<gene>
    <name evidence="2" type="ORF">SYV04_31040</name>
</gene>
<dbReference type="EMBL" id="JAXIVS010000012">
    <property type="protein sequence ID" value="MDY7230872.1"/>
    <property type="molecule type" value="Genomic_DNA"/>
</dbReference>
<dbReference type="Proteomes" id="UP001291309">
    <property type="component" value="Unassembled WGS sequence"/>
</dbReference>
<name>A0ABU5HCJ2_9BACT</name>
<keyword evidence="3" id="KW-1185">Reference proteome</keyword>
<dbReference type="PROSITE" id="PS51257">
    <property type="entry name" value="PROKAR_LIPOPROTEIN"/>
    <property type="match status" value="1"/>
</dbReference>
<keyword evidence="1" id="KW-0732">Signal</keyword>
<evidence type="ECO:0000313" key="2">
    <source>
        <dbReference type="EMBL" id="MDY7230872.1"/>
    </source>
</evidence>
<organism evidence="2 3">
    <name type="scientific">Hyalangium rubrum</name>
    <dbReference type="NCBI Taxonomy" id="3103134"/>
    <lineage>
        <taxon>Bacteria</taxon>
        <taxon>Pseudomonadati</taxon>
        <taxon>Myxococcota</taxon>
        <taxon>Myxococcia</taxon>
        <taxon>Myxococcales</taxon>
        <taxon>Cystobacterineae</taxon>
        <taxon>Archangiaceae</taxon>
        <taxon>Hyalangium</taxon>
    </lineage>
</organism>
<protein>
    <recommendedName>
        <fullName evidence="4">Lipoprotein</fullName>
    </recommendedName>
</protein>
<dbReference type="RefSeq" id="WP_321549585.1">
    <property type="nucleotide sequence ID" value="NZ_JAXIVS010000012.1"/>
</dbReference>